<accession>A0A084FU56</accession>
<dbReference type="OrthoDB" id="5355510at2759"/>
<feature type="zinc finger region" description="C3H1-type" evidence="1">
    <location>
        <begin position="270"/>
        <end position="299"/>
    </location>
</feature>
<feature type="region of interest" description="Disordered" evidence="2">
    <location>
        <begin position="449"/>
        <end position="477"/>
    </location>
</feature>
<dbReference type="KEGG" id="sapo:SAPIO_CDS10615"/>
<feature type="region of interest" description="Disordered" evidence="2">
    <location>
        <begin position="325"/>
        <end position="394"/>
    </location>
</feature>
<feature type="compositionally biased region" description="Low complexity" evidence="2">
    <location>
        <begin position="368"/>
        <end position="389"/>
    </location>
</feature>
<feature type="region of interest" description="Disordered" evidence="2">
    <location>
        <begin position="58"/>
        <end position="78"/>
    </location>
</feature>
<name>A0A084FU56_PSEDA</name>
<evidence type="ECO:0000313" key="5">
    <source>
        <dbReference type="Proteomes" id="UP000028545"/>
    </source>
</evidence>
<evidence type="ECO:0000313" key="4">
    <source>
        <dbReference type="EMBL" id="KEZ38618.1"/>
    </source>
</evidence>
<feature type="compositionally biased region" description="Polar residues" evidence="2">
    <location>
        <begin position="467"/>
        <end position="476"/>
    </location>
</feature>
<reference evidence="4 5" key="1">
    <citation type="journal article" date="2014" name="Genome Announc.">
        <title>Draft genome sequence of the pathogenic fungus Scedosporium apiospermum.</title>
        <authorList>
            <person name="Vandeputte P."/>
            <person name="Ghamrawi S."/>
            <person name="Rechenmann M."/>
            <person name="Iltis A."/>
            <person name="Giraud S."/>
            <person name="Fleury M."/>
            <person name="Thornton C."/>
            <person name="Delhaes L."/>
            <person name="Meyer W."/>
            <person name="Papon N."/>
            <person name="Bouchara J.P."/>
        </authorList>
    </citation>
    <scope>NUCLEOTIDE SEQUENCE [LARGE SCALE GENOMIC DNA]</scope>
    <source>
        <strain evidence="4 5">IHEM 14462</strain>
    </source>
</reference>
<comment type="caution">
    <text evidence="4">The sequence shown here is derived from an EMBL/GenBank/DDBJ whole genome shotgun (WGS) entry which is preliminary data.</text>
</comment>
<evidence type="ECO:0000256" key="1">
    <source>
        <dbReference type="PROSITE-ProRule" id="PRU00723"/>
    </source>
</evidence>
<evidence type="ECO:0000256" key="2">
    <source>
        <dbReference type="SAM" id="MobiDB-lite"/>
    </source>
</evidence>
<dbReference type="PROSITE" id="PS50103">
    <property type="entry name" value="ZF_C3H1"/>
    <property type="match status" value="1"/>
</dbReference>
<dbReference type="InterPro" id="IPR000571">
    <property type="entry name" value="Znf_CCCH"/>
</dbReference>
<evidence type="ECO:0000259" key="3">
    <source>
        <dbReference type="PROSITE" id="PS50103"/>
    </source>
</evidence>
<organism evidence="4 5">
    <name type="scientific">Pseudallescheria apiosperma</name>
    <name type="common">Scedosporium apiospermum</name>
    <dbReference type="NCBI Taxonomy" id="563466"/>
    <lineage>
        <taxon>Eukaryota</taxon>
        <taxon>Fungi</taxon>
        <taxon>Dikarya</taxon>
        <taxon>Ascomycota</taxon>
        <taxon>Pezizomycotina</taxon>
        <taxon>Sordariomycetes</taxon>
        <taxon>Hypocreomycetidae</taxon>
        <taxon>Microascales</taxon>
        <taxon>Microascaceae</taxon>
        <taxon>Scedosporium</taxon>
    </lineage>
</organism>
<feature type="domain" description="C3H1-type" evidence="3">
    <location>
        <begin position="270"/>
        <end position="299"/>
    </location>
</feature>
<dbReference type="EMBL" id="JOWA01000176">
    <property type="protein sequence ID" value="KEZ38618.1"/>
    <property type="molecule type" value="Genomic_DNA"/>
</dbReference>
<feature type="compositionally biased region" description="Basic and acidic residues" evidence="2">
    <location>
        <begin position="354"/>
        <end position="366"/>
    </location>
</feature>
<proteinExistence type="predicted"/>
<dbReference type="AlphaFoldDB" id="A0A084FU56"/>
<dbReference type="HOGENOM" id="CLU_551135_0_0_1"/>
<keyword evidence="5" id="KW-1185">Reference proteome</keyword>
<keyword evidence="1" id="KW-0479">Metal-binding</keyword>
<dbReference type="GO" id="GO:0008270">
    <property type="term" value="F:zinc ion binding"/>
    <property type="evidence" value="ECO:0007669"/>
    <property type="project" value="UniProtKB-KW"/>
</dbReference>
<dbReference type="RefSeq" id="XP_016638417.1">
    <property type="nucleotide sequence ID" value="XM_016784178.1"/>
</dbReference>
<sequence length="495" mass="53836">MSRQPTAYTLHGERFRAPLNGRTHNQAHQQRYAIQGQGHQNLHHLQALQNLQTIQNLQNSPSSQGQHHYTQQQPQHLPASSLAPVSLSRQTMSPMMLSAPRSMYSNWGIGFDTDFGPQPILHQTSHAYGNGNGTGAGGEVNLNAAGLAFYERYGGVIGNGDGRTSNGTLVSAVPSEPRLDSAFAYCYDRGNGQYTRLIPADLLPELKDIPRMQNSSAGMIVLPQPMGIPPAGVASNTCPVVIKSPRNGTAQASDSIQSQIDNIVKSAPVRRPKIYCDKWVHEGVCAFTQQGCKYKHEMPFDRQTQHQLGLFHGLPAWWKKHQAELQRQRDVSEPASPTAPMSAKQSATPVAENSGERQGWRPETVKRNTSPLSSPTPSTTVSNNSPASPRLGFATGGIMSVKLSNLTRRGNGTANHPPRVEDKSSTQRVAFHPKTAKVPLTPTSACVWGPIGPPQRQTAGEVEVSRGRTQNGSRNGFTLLDSFEDEFLGGNEQRA</sequence>
<dbReference type="GeneID" id="27719829"/>
<dbReference type="Proteomes" id="UP000028545">
    <property type="component" value="Unassembled WGS sequence"/>
</dbReference>
<keyword evidence="1" id="KW-0863">Zinc-finger</keyword>
<feature type="region of interest" description="Disordered" evidence="2">
    <location>
        <begin position="407"/>
        <end position="429"/>
    </location>
</feature>
<protein>
    <recommendedName>
        <fullName evidence="3">C3H1-type domain-containing protein</fullName>
    </recommendedName>
</protein>
<gene>
    <name evidence="4" type="ORF">SAPIO_CDS10615</name>
</gene>
<keyword evidence="1" id="KW-0862">Zinc</keyword>
<dbReference type="VEuPathDB" id="FungiDB:SAPIO_CDS10615"/>